<organism evidence="3">
    <name type="scientific">viral metagenome</name>
    <dbReference type="NCBI Taxonomy" id="1070528"/>
    <lineage>
        <taxon>unclassified sequences</taxon>
        <taxon>metagenomes</taxon>
        <taxon>organismal metagenomes</taxon>
    </lineage>
</organism>
<accession>A0A6C0B753</accession>
<keyword evidence="2" id="KW-0677">Repeat</keyword>
<dbReference type="PANTHER" id="PTHR15454">
    <property type="entry name" value="NISCHARIN RELATED"/>
    <property type="match status" value="1"/>
</dbReference>
<sequence>MSIIEKQREIIIRENNNAQTILLSMLENLTRRTTVLDLKETLHGDLDFSVIRNNGFMFVHTINIAEGEVTSIINIPEGITHLSCPKNFLVVLESLPSSLIFLDVPNNYIETIDLSPCRILSNANLSHNRIKKIENLPYDLLELYLQHNELTFLKLKSLLRLKTLNVSNNKITIIEDLPENLTDFQMENNPSIQFVNSPIVPLKKQENLVEQEIRYVESLHEYFRIKNEYDNKAYELKKRAFKSAKTKRAGRKLALEVKPKCIHCARAVGTIFSITDNRYKAICGDASAPCSLSIELYKGDYSLLTDLIYTFKEEIETIKEKIICLKLDTLFDYTSQEKSTSLFKEELENYNIDSRIMKELMDKHDEDYSNDHKKDLLERKRNTIFMYVEQIGTLLKEYEKTKNRELLKTAMTLQVNHLLPETRNLTLLNYELTELNTFKHANGKTENFLFQNPISLSKMDYNTDEPPRVIKFAL</sequence>
<proteinExistence type="predicted"/>
<dbReference type="GO" id="GO:0005737">
    <property type="term" value="C:cytoplasm"/>
    <property type="evidence" value="ECO:0007669"/>
    <property type="project" value="TreeGrafter"/>
</dbReference>
<name>A0A6C0B753_9ZZZZ</name>
<dbReference type="InterPro" id="IPR032675">
    <property type="entry name" value="LRR_dom_sf"/>
</dbReference>
<dbReference type="InterPro" id="IPR001611">
    <property type="entry name" value="Leu-rich_rpt"/>
</dbReference>
<reference evidence="3" key="1">
    <citation type="journal article" date="2020" name="Nature">
        <title>Giant virus diversity and host interactions through global metagenomics.</title>
        <authorList>
            <person name="Schulz F."/>
            <person name="Roux S."/>
            <person name="Paez-Espino D."/>
            <person name="Jungbluth S."/>
            <person name="Walsh D.A."/>
            <person name="Denef V.J."/>
            <person name="McMahon K.D."/>
            <person name="Konstantinidis K.T."/>
            <person name="Eloe-Fadrosh E.A."/>
            <person name="Kyrpides N.C."/>
            <person name="Woyke T."/>
        </authorList>
    </citation>
    <scope>NUCLEOTIDE SEQUENCE</scope>
    <source>
        <strain evidence="3">GVMAG-M-3300010158-13</strain>
    </source>
</reference>
<protein>
    <submittedName>
        <fullName evidence="3">Uncharacterized protein</fullName>
    </submittedName>
</protein>
<evidence type="ECO:0000256" key="2">
    <source>
        <dbReference type="ARBA" id="ARBA00022737"/>
    </source>
</evidence>
<evidence type="ECO:0000313" key="3">
    <source>
        <dbReference type="EMBL" id="QHS87916.1"/>
    </source>
</evidence>
<dbReference type="Gene3D" id="3.80.10.10">
    <property type="entry name" value="Ribonuclease Inhibitor"/>
    <property type="match status" value="1"/>
</dbReference>
<dbReference type="AlphaFoldDB" id="A0A6C0B753"/>
<evidence type="ECO:0000256" key="1">
    <source>
        <dbReference type="ARBA" id="ARBA00022614"/>
    </source>
</evidence>
<dbReference type="PROSITE" id="PS51450">
    <property type="entry name" value="LRR"/>
    <property type="match status" value="2"/>
</dbReference>
<dbReference type="EMBL" id="MN739089">
    <property type="protein sequence ID" value="QHS87916.1"/>
    <property type="molecule type" value="Genomic_DNA"/>
</dbReference>
<dbReference type="SMART" id="SM00365">
    <property type="entry name" value="LRR_SD22"/>
    <property type="match status" value="2"/>
</dbReference>
<dbReference type="SUPFAM" id="SSF52058">
    <property type="entry name" value="L domain-like"/>
    <property type="match status" value="1"/>
</dbReference>
<keyword evidence="1" id="KW-0433">Leucine-rich repeat</keyword>